<sequence length="149" mass="16948">MYVELKDVTRENFDAIITLEVAESQRDYVASNLYSIAESSVHPTYRPRAIYCDGEVVGFLMYESFDHDGRPPAYNIFRLMVDRHQQGRGIGHKAMRCVVDEIRAKGPFERIAICYVPTNQVARDFYASLGFTETGLDEETGEVIAEIRG</sequence>
<evidence type="ECO:0000313" key="2">
    <source>
        <dbReference type="EMBL" id="MCG6659306.1"/>
    </source>
</evidence>
<proteinExistence type="predicted"/>
<dbReference type="Gene3D" id="3.40.630.30">
    <property type="match status" value="1"/>
</dbReference>
<dbReference type="PANTHER" id="PTHR43617">
    <property type="entry name" value="L-AMINO ACID N-ACETYLTRANSFERASE"/>
    <property type="match status" value="1"/>
</dbReference>
<keyword evidence="3" id="KW-1185">Reference proteome</keyword>
<accession>A0ABS9PCA9</accession>
<dbReference type="Pfam" id="PF00583">
    <property type="entry name" value="Acetyltransf_1"/>
    <property type="match status" value="1"/>
</dbReference>
<organism evidence="2 3">
    <name type="scientific">Billgrantia campisalis</name>
    <dbReference type="NCBI Taxonomy" id="74661"/>
    <lineage>
        <taxon>Bacteria</taxon>
        <taxon>Pseudomonadati</taxon>
        <taxon>Pseudomonadota</taxon>
        <taxon>Gammaproteobacteria</taxon>
        <taxon>Oceanospirillales</taxon>
        <taxon>Halomonadaceae</taxon>
        <taxon>Billgrantia</taxon>
    </lineage>
</organism>
<dbReference type="InterPro" id="IPR016181">
    <property type="entry name" value="Acyl_CoA_acyltransferase"/>
</dbReference>
<evidence type="ECO:0000313" key="3">
    <source>
        <dbReference type="Proteomes" id="UP000814385"/>
    </source>
</evidence>
<name>A0ABS9PCA9_9GAMM</name>
<dbReference type="PANTHER" id="PTHR43617:SF2">
    <property type="entry name" value="UPF0039 PROTEIN SLL0451"/>
    <property type="match status" value="1"/>
</dbReference>
<gene>
    <name evidence="2" type="ORF">HOP52_16235</name>
</gene>
<dbReference type="RefSeq" id="WP_238978456.1">
    <property type="nucleotide sequence ID" value="NZ_JABFUC010000015.1"/>
</dbReference>
<dbReference type="SUPFAM" id="SSF55729">
    <property type="entry name" value="Acyl-CoA N-acyltransferases (Nat)"/>
    <property type="match status" value="1"/>
</dbReference>
<evidence type="ECO:0000259" key="1">
    <source>
        <dbReference type="PROSITE" id="PS51186"/>
    </source>
</evidence>
<dbReference type="Proteomes" id="UP000814385">
    <property type="component" value="Unassembled WGS sequence"/>
</dbReference>
<reference evidence="2 3" key="1">
    <citation type="submission" date="2020-05" db="EMBL/GenBank/DDBJ databases">
        <title>Comparative genomic analysis of denitrifying bacteria from Halomonas genus.</title>
        <authorList>
            <person name="Wang L."/>
            <person name="Shao Z."/>
        </authorList>
    </citation>
    <scope>NUCLEOTIDE SEQUENCE [LARGE SCALE GENOMIC DNA]</scope>
    <source>
        <strain evidence="2 3">A4</strain>
    </source>
</reference>
<feature type="domain" description="N-acetyltransferase" evidence="1">
    <location>
        <begin position="3"/>
        <end position="149"/>
    </location>
</feature>
<dbReference type="PROSITE" id="PS51186">
    <property type="entry name" value="GNAT"/>
    <property type="match status" value="1"/>
</dbReference>
<comment type="caution">
    <text evidence="2">The sequence shown here is derived from an EMBL/GenBank/DDBJ whole genome shotgun (WGS) entry which is preliminary data.</text>
</comment>
<protein>
    <submittedName>
        <fullName evidence="2">GNAT family N-acetyltransferase</fullName>
    </submittedName>
</protein>
<dbReference type="CDD" id="cd04301">
    <property type="entry name" value="NAT_SF"/>
    <property type="match status" value="1"/>
</dbReference>
<dbReference type="EMBL" id="JABFUC010000015">
    <property type="protein sequence ID" value="MCG6659306.1"/>
    <property type="molecule type" value="Genomic_DNA"/>
</dbReference>
<dbReference type="InterPro" id="IPR000182">
    <property type="entry name" value="GNAT_dom"/>
</dbReference>
<dbReference type="InterPro" id="IPR050276">
    <property type="entry name" value="MshD_Acetyltransferase"/>
</dbReference>